<feature type="chain" id="PRO_5022719866" description="Lipoprotein" evidence="1">
    <location>
        <begin position="20"/>
        <end position="133"/>
    </location>
</feature>
<evidence type="ECO:0000256" key="1">
    <source>
        <dbReference type="SAM" id="SignalP"/>
    </source>
</evidence>
<keyword evidence="3" id="KW-1185">Reference proteome</keyword>
<dbReference type="Proteomes" id="UP000322791">
    <property type="component" value="Unassembled WGS sequence"/>
</dbReference>
<name>A0A5D6V4J8_9BACT</name>
<dbReference type="RefSeq" id="WP_149070741.1">
    <property type="nucleotide sequence ID" value="NZ_VTHL01000008.1"/>
</dbReference>
<reference evidence="2 3" key="1">
    <citation type="submission" date="2019-08" db="EMBL/GenBank/DDBJ databases">
        <authorList>
            <person name="Seo M.-J."/>
        </authorList>
    </citation>
    <scope>NUCLEOTIDE SEQUENCE [LARGE SCALE GENOMIC DNA]</scope>
    <source>
        <strain evidence="2 3">KIGAM108</strain>
    </source>
</reference>
<feature type="signal peptide" evidence="1">
    <location>
        <begin position="1"/>
        <end position="19"/>
    </location>
</feature>
<comment type="caution">
    <text evidence="2">The sequence shown here is derived from an EMBL/GenBank/DDBJ whole genome shotgun (WGS) entry which is preliminary data.</text>
</comment>
<gene>
    <name evidence="2" type="ORF">FY528_09365</name>
</gene>
<evidence type="ECO:0000313" key="3">
    <source>
        <dbReference type="Proteomes" id="UP000322791"/>
    </source>
</evidence>
<protein>
    <recommendedName>
        <fullName evidence="4">Lipoprotein</fullName>
    </recommendedName>
</protein>
<dbReference type="AlphaFoldDB" id="A0A5D6V4J8"/>
<organism evidence="2 3">
    <name type="scientific">Hymenobacter lutimineralis</name>
    <dbReference type="NCBI Taxonomy" id="2606448"/>
    <lineage>
        <taxon>Bacteria</taxon>
        <taxon>Pseudomonadati</taxon>
        <taxon>Bacteroidota</taxon>
        <taxon>Cytophagia</taxon>
        <taxon>Cytophagales</taxon>
        <taxon>Hymenobacteraceae</taxon>
        <taxon>Hymenobacter</taxon>
    </lineage>
</organism>
<sequence>MKKILPFLFLGVTSFGVLSGCGEDDETAPQTDCVQVTLLGQSCNGTLLQLPTDVPLGKTVTIEGVSYANVVATYSETPALIPETKVFWAGLRLATNGEVPARACIATLVQYDVDQVILSAPKCKGANWCGTVN</sequence>
<accession>A0A5D6V4J8</accession>
<keyword evidence="1" id="KW-0732">Signal</keyword>
<proteinExistence type="predicted"/>
<evidence type="ECO:0000313" key="2">
    <source>
        <dbReference type="EMBL" id="TYZ10065.1"/>
    </source>
</evidence>
<dbReference type="EMBL" id="VTHL01000008">
    <property type="protein sequence ID" value="TYZ10065.1"/>
    <property type="molecule type" value="Genomic_DNA"/>
</dbReference>
<evidence type="ECO:0008006" key="4">
    <source>
        <dbReference type="Google" id="ProtNLM"/>
    </source>
</evidence>
<dbReference type="PROSITE" id="PS51257">
    <property type="entry name" value="PROKAR_LIPOPROTEIN"/>
    <property type="match status" value="1"/>
</dbReference>